<feature type="domain" description="MACPF-like" evidence="1">
    <location>
        <begin position="368"/>
        <end position="518"/>
    </location>
</feature>
<gene>
    <name evidence="2" type="ORF">GMARGA_LOCUS10634</name>
</gene>
<name>A0ABN7UTW7_GIGMA</name>
<reference evidence="2 3" key="1">
    <citation type="submission" date="2021-06" db="EMBL/GenBank/DDBJ databases">
        <authorList>
            <person name="Kallberg Y."/>
            <person name="Tangrot J."/>
            <person name="Rosling A."/>
        </authorList>
    </citation>
    <scope>NUCLEOTIDE SEQUENCE [LARGE SCALE GENOMIC DNA]</scope>
    <source>
        <strain evidence="2 3">120-4 pot B 10/14</strain>
    </source>
</reference>
<dbReference type="Proteomes" id="UP000789901">
    <property type="component" value="Unassembled WGS sequence"/>
</dbReference>
<proteinExistence type="predicted"/>
<accession>A0ABN7UTW7</accession>
<dbReference type="InterPro" id="IPR054586">
    <property type="entry name" value="MACPF_1_fungal"/>
</dbReference>
<keyword evidence="3" id="KW-1185">Reference proteome</keyword>
<dbReference type="EMBL" id="CAJVQB010005995">
    <property type="protein sequence ID" value="CAG8674883.1"/>
    <property type="molecule type" value="Genomic_DNA"/>
</dbReference>
<evidence type="ECO:0000313" key="2">
    <source>
        <dbReference type="EMBL" id="CAG8674883.1"/>
    </source>
</evidence>
<dbReference type="Pfam" id="PF22693">
    <property type="entry name" value="MACPF_1"/>
    <property type="match status" value="1"/>
</dbReference>
<evidence type="ECO:0000259" key="1">
    <source>
        <dbReference type="Pfam" id="PF22693"/>
    </source>
</evidence>
<evidence type="ECO:0000313" key="3">
    <source>
        <dbReference type="Proteomes" id="UP000789901"/>
    </source>
</evidence>
<organism evidence="2 3">
    <name type="scientific">Gigaspora margarita</name>
    <dbReference type="NCBI Taxonomy" id="4874"/>
    <lineage>
        <taxon>Eukaryota</taxon>
        <taxon>Fungi</taxon>
        <taxon>Fungi incertae sedis</taxon>
        <taxon>Mucoromycota</taxon>
        <taxon>Glomeromycotina</taxon>
        <taxon>Glomeromycetes</taxon>
        <taxon>Diversisporales</taxon>
        <taxon>Gigasporaceae</taxon>
        <taxon>Gigaspora</taxon>
    </lineage>
</organism>
<sequence>MNETEKNFVKYLKLDHGLQYKNGNFIYTEPLIDEGQLKIEDYTKVHIYESTEKKQISTWDIISKRFQTLECEQFEPSSGYLPREHLKIIIPVLKITYVGIPLDCFKLYAEKLDRTELRQRFLAETILVGGGLIIKNFENKLKLDISKAHIIWIIDEISRNHKYKNPFKKSIVNFSELYDLDNNQILDEKQLGDYVNQLFSYEKFSVIAYEKVIPAFTRLDKQLQDSFKTLHKIPADWSMNINKRLVPGITSFHQEKDINDWLINNITINLPYWIKKYHMESGILLTQDGFACSKEKVLEFLCEPEFNFSETTSLKIFHIKSPIDLLMNINKVEIKEKQDFQINPFNSVDSSKSKVDAIACNIIQEQLKIQIRTEKNRIKVSDQFKEDIEKALESNNPYSNLTNIFDKYGYYFCKNHILGNSLESMCYSYSELATEMFINFQRSKVPKEQDNLIKKWENFQSKFKVNAFSDDRSIVEPDKVENWLKENNLTYPEAWHVVNRTELIPIWKLLDSNIQERINELIKDEERILMTREEIIGSEIICHRIKFNKPLRSNQYQIIGSIVTIDYKKTSLAIKFRLMDCYGFYAIIEKHKSSNEVINRKLKICWALIGNPLKHDYFNYELSNIKLISGNKKIEMNKERISDTVIIDITRPIPPQNLIFATILEFPSTNFEPAIEIVINSSTLKKINYTLVNHKFEDIEPLLKDNQDSMPLEYHFKWYLVDISGHESLFSWNSVGHEINIKQEATVENDKLHQVTWKSLGHSLEQGLYKDASDDLNVEGLSKSNNIKLHPGMTNFK</sequence>
<comment type="caution">
    <text evidence="2">The sequence shown here is derived from an EMBL/GenBank/DDBJ whole genome shotgun (WGS) entry which is preliminary data.</text>
</comment>
<protein>
    <submittedName>
        <fullName evidence="2">7908_t:CDS:1</fullName>
    </submittedName>
</protein>